<accession>A0A7S0JI01</accession>
<proteinExistence type="predicted"/>
<name>A0A7S0JI01_9EUKA</name>
<dbReference type="EMBL" id="HBER01055495">
    <property type="protein sequence ID" value="CAD8552397.1"/>
    <property type="molecule type" value="Transcribed_RNA"/>
</dbReference>
<protein>
    <submittedName>
        <fullName evidence="1">Uncharacterized protein</fullName>
    </submittedName>
</protein>
<dbReference type="AlphaFoldDB" id="A0A7S0JI01"/>
<gene>
    <name evidence="1" type="ORF">CLEP1334_LOCUS27688</name>
</gene>
<reference evidence="1" key="1">
    <citation type="submission" date="2021-01" db="EMBL/GenBank/DDBJ databases">
        <authorList>
            <person name="Corre E."/>
            <person name="Pelletier E."/>
            <person name="Niang G."/>
            <person name="Scheremetjew M."/>
            <person name="Finn R."/>
            <person name="Kale V."/>
            <person name="Holt S."/>
            <person name="Cochrane G."/>
            <person name="Meng A."/>
            <person name="Brown T."/>
            <person name="Cohen L."/>
        </authorList>
    </citation>
    <scope>NUCLEOTIDE SEQUENCE</scope>
    <source>
        <strain evidence="1">RCC1130</strain>
    </source>
</reference>
<organism evidence="1">
    <name type="scientific">Calcidiscus leptoporus</name>
    <dbReference type="NCBI Taxonomy" id="127549"/>
    <lineage>
        <taxon>Eukaryota</taxon>
        <taxon>Haptista</taxon>
        <taxon>Haptophyta</taxon>
        <taxon>Prymnesiophyceae</taxon>
        <taxon>Coccolithales</taxon>
        <taxon>Calcidiscaceae</taxon>
        <taxon>Calcidiscus</taxon>
    </lineage>
</organism>
<evidence type="ECO:0000313" key="1">
    <source>
        <dbReference type="EMBL" id="CAD8552397.1"/>
    </source>
</evidence>
<sequence>MLVTLAALVSGFSTLMNTDCSCYEKTAADYEWPYYSIKCSYVTPGCYMPSKDRAAECNTLVKPCPGIAPDKCKCPVVYAEGGFYHPAYTYQKDGCYERVGDYPFDMPNYLGGSCK</sequence>